<keyword evidence="3" id="KW-0677">Repeat</keyword>
<sequence>MYPSSSRSLEISCGPPLVFSNELVKPGNVVSGVVERVTPDAIVLDVTVQGHFKGTISPQHLSYHSGEYHPLNPLFLCNCFYCFKPLAGHAELMKSALRPGYEFDQLLISKLQSVDSGGSDLRWVEQFNLGCTVKGKVHEIKEFGVVVGFQKLSGIPVETGSSIRTAVLDVSKIERLVDLSLKPVFVDKSKKETTNSQTQKHTNHIGDVHRTRRVPCNELIAQQQTEAGFDPSLEFLWYLSCNENCEVVDLGPNSTPKASSRYKDCPIHLKSISEAIETSNSKRAKRRSTYNVGSLVQAEITEIRPLELRLKFGSSFHGRVHITEASDDNYTEAPFSNFRFEQTLTARIISKFNMSESVNRVYQWELSIKPSILAGSGEIEPVKKFSYSTGQLVSGFVSSEPSELDEFQKRFSVGRAFSGYVLSCNKEKKLVRLISHPLLIDPERPACQEDGPTDHSSENMAFHIRKGMFWVAGFPKSFQIQGVTDPLSGYHEGQFVKCKVLEIAYSGKGTVHIDLSLRSISHKTQKQKLSALNDTVKFPVLVEKIEDLHPNMMVQAYVKNVTPKGCFVMLSRKVNAKVLLSNLSDGYVENPEKEFPVGKLVMGKVVSVEPLSKRVEVTLRTSSAVRPALIMMLQVI</sequence>
<dbReference type="InterPro" id="IPR003029">
    <property type="entry name" value="S1_domain"/>
</dbReference>
<dbReference type="EMBL" id="AYRZ02000749">
    <property type="protein sequence ID" value="PHT60850.1"/>
    <property type="molecule type" value="Genomic_DNA"/>
</dbReference>
<reference evidence="6 7" key="2">
    <citation type="journal article" date="2017" name="Genome Biol.">
        <title>New reference genome sequences of hot pepper reveal the massive evolution of plant disease-resistance genes by retroduplication.</title>
        <authorList>
            <person name="Kim S."/>
            <person name="Park J."/>
            <person name="Yeom S.I."/>
            <person name="Kim Y.M."/>
            <person name="Seo E."/>
            <person name="Kim K.T."/>
            <person name="Kim M.S."/>
            <person name="Lee J.M."/>
            <person name="Cheong K."/>
            <person name="Shin H.S."/>
            <person name="Kim S.B."/>
            <person name="Han K."/>
            <person name="Lee J."/>
            <person name="Park M."/>
            <person name="Lee H.A."/>
            <person name="Lee H.Y."/>
            <person name="Lee Y."/>
            <person name="Oh S."/>
            <person name="Lee J.H."/>
            <person name="Choi E."/>
            <person name="Choi E."/>
            <person name="Lee S.E."/>
            <person name="Jeon J."/>
            <person name="Kim H."/>
            <person name="Choi G."/>
            <person name="Song H."/>
            <person name="Lee J."/>
            <person name="Lee S.C."/>
            <person name="Kwon J.K."/>
            <person name="Lee H.Y."/>
            <person name="Koo N."/>
            <person name="Hong Y."/>
            <person name="Kim R.W."/>
            <person name="Kang W.H."/>
            <person name="Huh J.H."/>
            <person name="Kang B.C."/>
            <person name="Yang T.J."/>
            <person name="Lee Y.H."/>
            <person name="Bennetzen J.L."/>
            <person name="Choi D."/>
        </authorList>
    </citation>
    <scope>NUCLEOTIDE SEQUENCE [LARGE SCALE GENOMIC DNA]</scope>
    <source>
        <strain evidence="7">cv. CM334</strain>
    </source>
</reference>
<evidence type="ECO:0000313" key="6">
    <source>
        <dbReference type="EMBL" id="PHT60850.1"/>
    </source>
</evidence>
<dbReference type="Pfam" id="PF23459">
    <property type="entry name" value="S1_RRP5"/>
    <property type="match status" value="1"/>
</dbReference>
<dbReference type="SUPFAM" id="SSF50249">
    <property type="entry name" value="Nucleic acid-binding proteins"/>
    <property type="match status" value="3"/>
</dbReference>
<protein>
    <recommendedName>
        <fullName evidence="5">S1 motif domain-containing protein</fullName>
    </recommendedName>
</protein>
<dbReference type="SMART" id="SM00316">
    <property type="entry name" value="S1"/>
    <property type="match status" value="3"/>
</dbReference>
<dbReference type="FunFam" id="2.40.50.140:FF:000155">
    <property type="entry name" value="rRNA biogenesis protein RRP5"/>
    <property type="match status" value="1"/>
</dbReference>
<proteinExistence type="predicted"/>
<dbReference type="InterPro" id="IPR057302">
    <property type="entry name" value="Rrp5_S1"/>
</dbReference>
<evidence type="ECO:0000256" key="3">
    <source>
        <dbReference type="ARBA" id="ARBA00022737"/>
    </source>
</evidence>
<evidence type="ECO:0000313" key="7">
    <source>
        <dbReference type="Proteomes" id="UP000222542"/>
    </source>
</evidence>
<dbReference type="PANTHER" id="PTHR23270">
    <property type="entry name" value="PROGRAMMED CELL DEATH PROTEIN 11 PRE-RRNA PROCESSING PROTEIN RRP5"/>
    <property type="match status" value="1"/>
</dbReference>
<organism evidence="6 7">
    <name type="scientific">Capsicum annuum</name>
    <name type="common">Capsicum pepper</name>
    <dbReference type="NCBI Taxonomy" id="4072"/>
    <lineage>
        <taxon>Eukaryota</taxon>
        <taxon>Viridiplantae</taxon>
        <taxon>Streptophyta</taxon>
        <taxon>Embryophyta</taxon>
        <taxon>Tracheophyta</taxon>
        <taxon>Spermatophyta</taxon>
        <taxon>Magnoliopsida</taxon>
        <taxon>eudicotyledons</taxon>
        <taxon>Gunneridae</taxon>
        <taxon>Pentapetalae</taxon>
        <taxon>asterids</taxon>
        <taxon>lamiids</taxon>
        <taxon>Solanales</taxon>
        <taxon>Solanaceae</taxon>
        <taxon>Solanoideae</taxon>
        <taxon>Capsiceae</taxon>
        <taxon>Capsicum</taxon>
    </lineage>
</organism>
<dbReference type="GO" id="GO:0005730">
    <property type="term" value="C:nucleolus"/>
    <property type="evidence" value="ECO:0007669"/>
    <property type="project" value="UniProtKB-SubCell"/>
</dbReference>
<dbReference type="Gramene" id="PHT60850">
    <property type="protein sequence ID" value="PHT60850"/>
    <property type="gene ID" value="T459_35299"/>
</dbReference>
<dbReference type="InterPro" id="IPR012340">
    <property type="entry name" value="NA-bd_OB-fold"/>
</dbReference>
<dbReference type="PROSITE" id="PS50126">
    <property type="entry name" value="S1"/>
    <property type="match status" value="2"/>
</dbReference>
<feature type="domain" description="S1 motif" evidence="5">
    <location>
        <begin position="551"/>
        <end position="620"/>
    </location>
</feature>
<gene>
    <name evidence="6" type="ORF">T459_35299</name>
</gene>
<dbReference type="STRING" id="4072.A0A2G2XTQ5"/>
<feature type="domain" description="S1 motif" evidence="5">
    <location>
        <begin position="293"/>
        <end position="350"/>
    </location>
</feature>
<dbReference type="AlphaFoldDB" id="A0A2G2XTQ5"/>
<evidence type="ECO:0000256" key="1">
    <source>
        <dbReference type="ARBA" id="ARBA00004604"/>
    </source>
</evidence>
<evidence type="ECO:0000259" key="5">
    <source>
        <dbReference type="PROSITE" id="PS50126"/>
    </source>
</evidence>
<keyword evidence="4" id="KW-0539">Nucleus</keyword>
<accession>A0A2G2XTQ5</accession>
<keyword evidence="2" id="KW-0698">rRNA processing</keyword>
<evidence type="ECO:0000256" key="2">
    <source>
        <dbReference type="ARBA" id="ARBA00022552"/>
    </source>
</evidence>
<evidence type="ECO:0000256" key="4">
    <source>
        <dbReference type="ARBA" id="ARBA00023242"/>
    </source>
</evidence>
<dbReference type="Proteomes" id="UP000222542">
    <property type="component" value="Unassembled WGS sequence"/>
</dbReference>
<dbReference type="GO" id="GO:0006364">
    <property type="term" value="P:rRNA processing"/>
    <property type="evidence" value="ECO:0007669"/>
    <property type="project" value="UniProtKB-KW"/>
</dbReference>
<dbReference type="Gene3D" id="2.40.50.140">
    <property type="entry name" value="Nucleic acid-binding proteins"/>
    <property type="match status" value="2"/>
</dbReference>
<comment type="subcellular location">
    <subcellularLocation>
        <location evidence="1">Nucleus</location>
        <location evidence="1">Nucleolus</location>
    </subcellularLocation>
</comment>
<reference evidence="6 7" key="1">
    <citation type="journal article" date="2014" name="Nat. Genet.">
        <title>Genome sequence of the hot pepper provides insights into the evolution of pungency in Capsicum species.</title>
        <authorList>
            <person name="Kim S."/>
            <person name="Park M."/>
            <person name="Yeom S.I."/>
            <person name="Kim Y.M."/>
            <person name="Lee J.M."/>
            <person name="Lee H.A."/>
            <person name="Seo E."/>
            <person name="Choi J."/>
            <person name="Cheong K."/>
            <person name="Kim K.T."/>
            <person name="Jung K."/>
            <person name="Lee G.W."/>
            <person name="Oh S.K."/>
            <person name="Bae C."/>
            <person name="Kim S.B."/>
            <person name="Lee H.Y."/>
            <person name="Kim S.Y."/>
            <person name="Kim M.S."/>
            <person name="Kang B.C."/>
            <person name="Jo Y.D."/>
            <person name="Yang H.B."/>
            <person name="Jeong H.J."/>
            <person name="Kang W.H."/>
            <person name="Kwon J.K."/>
            <person name="Shin C."/>
            <person name="Lim J.Y."/>
            <person name="Park J.H."/>
            <person name="Huh J.H."/>
            <person name="Kim J.S."/>
            <person name="Kim B.D."/>
            <person name="Cohen O."/>
            <person name="Paran I."/>
            <person name="Suh M.C."/>
            <person name="Lee S.B."/>
            <person name="Kim Y.K."/>
            <person name="Shin Y."/>
            <person name="Noh S.J."/>
            <person name="Park J."/>
            <person name="Seo Y.S."/>
            <person name="Kwon S.Y."/>
            <person name="Kim H.A."/>
            <person name="Park J.M."/>
            <person name="Kim H.J."/>
            <person name="Choi S.B."/>
            <person name="Bosland P.W."/>
            <person name="Reeves G."/>
            <person name="Jo S.H."/>
            <person name="Lee B.W."/>
            <person name="Cho H.T."/>
            <person name="Choi H.S."/>
            <person name="Lee M.S."/>
            <person name="Yu Y."/>
            <person name="Do Choi Y."/>
            <person name="Park B.S."/>
            <person name="van Deynze A."/>
            <person name="Ashrafi H."/>
            <person name="Hill T."/>
            <person name="Kim W.T."/>
            <person name="Pai H.S."/>
            <person name="Ahn H.K."/>
            <person name="Yeam I."/>
            <person name="Giovannoni J.J."/>
            <person name="Rose J.K."/>
            <person name="Sorensen I."/>
            <person name="Lee S.J."/>
            <person name="Kim R.W."/>
            <person name="Choi I.Y."/>
            <person name="Choi B.S."/>
            <person name="Lim J.S."/>
            <person name="Lee Y.H."/>
            <person name="Choi D."/>
        </authorList>
    </citation>
    <scope>NUCLEOTIDE SEQUENCE [LARGE SCALE GENOMIC DNA]</scope>
    <source>
        <strain evidence="7">cv. CM334</strain>
    </source>
</reference>
<comment type="caution">
    <text evidence="6">The sequence shown here is derived from an EMBL/GenBank/DDBJ whole genome shotgun (WGS) entry which is preliminary data.</text>
</comment>
<dbReference type="GO" id="GO:0003676">
    <property type="term" value="F:nucleic acid binding"/>
    <property type="evidence" value="ECO:0007669"/>
    <property type="project" value="InterPro"/>
</dbReference>
<keyword evidence="7" id="KW-1185">Reference proteome</keyword>
<name>A0A2G2XTQ5_CAPAN</name>
<dbReference type="PANTHER" id="PTHR23270:SF10">
    <property type="entry name" value="PROTEIN RRP5 HOMOLOG"/>
    <property type="match status" value="1"/>
</dbReference>
<dbReference type="InterPro" id="IPR045209">
    <property type="entry name" value="Rrp5"/>
</dbReference>